<proteinExistence type="predicted"/>
<dbReference type="EMBL" id="BLSD01000444">
    <property type="protein sequence ID" value="GFP40760.1"/>
    <property type="molecule type" value="Genomic_DNA"/>
</dbReference>
<evidence type="ECO:0000313" key="1">
    <source>
        <dbReference type="EMBL" id="GFP31575.1"/>
    </source>
</evidence>
<feature type="non-terminal residue" evidence="1">
    <location>
        <position position="25"/>
    </location>
</feature>
<dbReference type="Proteomes" id="UP000569018">
    <property type="component" value="Unassembled WGS sequence"/>
</dbReference>
<protein>
    <submittedName>
        <fullName evidence="1">Uncharacterized protein</fullName>
    </submittedName>
</protein>
<dbReference type="AlphaFoldDB" id="A0A6V8PFX1"/>
<organism evidence="1 4">
    <name type="scientific">Candidatus Hakubella thermalkaliphila</name>
    <dbReference type="NCBI Taxonomy" id="2754717"/>
    <lineage>
        <taxon>Bacteria</taxon>
        <taxon>Bacillati</taxon>
        <taxon>Actinomycetota</taxon>
        <taxon>Actinomycetota incertae sedis</taxon>
        <taxon>Candidatus Hakubellales</taxon>
        <taxon>Candidatus Hakubellaceae</taxon>
        <taxon>Candidatus Hakubella</taxon>
    </lineage>
</organism>
<accession>A0A6V8PFX1</accession>
<evidence type="ECO:0000313" key="4">
    <source>
        <dbReference type="Proteomes" id="UP000588083"/>
    </source>
</evidence>
<dbReference type="Proteomes" id="UP000588083">
    <property type="component" value="Unassembled WGS sequence"/>
</dbReference>
<reference evidence="3 4" key="1">
    <citation type="journal article" date="2020" name="Front. Microbiol.">
        <title>Single-cell genomics of novel Actinobacteria with the Wood-Ljungdahl pathway discovered in a serpentinizing system.</title>
        <authorList>
            <person name="Merino N."/>
            <person name="Kawai M."/>
            <person name="Boyd E.S."/>
            <person name="Colman D.R."/>
            <person name="McGlynn S.E."/>
            <person name="Nealson K.H."/>
            <person name="Kurokawa K."/>
            <person name="Hongoh Y."/>
        </authorList>
    </citation>
    <scope>NUCLEOTIDE SEQUENCE [LARGE SCALE GENOMIC DNA]</scope>
    <source>
        <strain evidence="1 4">S34</strain>
        <strain evidence="2 3">S47</strain>
    </source>
</reference>
<sequence>MIDATYFGVLRKIYTRLNNSNVNWV</sequence>
<dbReference type="EMBL" id="BLRZ01000417">
    <property type="protein sequence ID" value="GFP31575.1"/>
    <property type="molecule type" value="Genomic_DNA"/>
</dbReference>
<evidence type="ECO:0000313" key="3">
    <source>
        <dbReference type="Proteomes" id="UP000569018"/>
    </source>
</evidence>
<comment type="caution">
    <text evidence="1">The sequence shown here is derived from an EMBL/GenBank/DDBJ whole genome shotgun (WGS) entry which is preliminary data.</text>
</comment>
<gene>
    <name evidence="1" type="ORF">HKBW3S34_02495</name>
    <name evidence="2" type="ORF">HKBW3S47_02457</name>
</gene>
<evidence type="ECO:0000313" key="2">
    <source>
        <dbReference type="EMBL" id="GFP40760.1"/>
    </source>
</evidence>
<name>A0A6V8PFX1_9ACTN</name>
<keyword evidence="4" id="KW-1185">Reference proteome</keyword>